<protein>
    <recommendedName>
        <fullName evidence="3">F-box domain-containing protein</fullName>
    </recommendedName>
</protein>
<dbReference type="EMBL" id="BRPK01000010">
    <property type="protein sequence ID" value="GLB41465.1"/>
    <property type="molecule type" value="Genomic_DNA"/>
</dbReference>
<gene>
    <name evidence="1" type="ORF">LshimejAT787_1000650</name>
</gene>
<accession>A0A9P3PSZ4</accession>
<proteinExistence type="predicted"/>
<comment type="caution">
    <text evidence="1">The sequence shown here is derived from an EMBL/GenBank/DDBJ whole genome shotgun (WGS) entry which is preliminary data.</text>
</comment>
<evidence type="ECO:0000313" key="2">
    <source>
        <dbReference type="Proteomes" id="UP001063166"/>
    </source>
</evidence>
<evidence type="ECO:0000313" key="1">
    <source>
        <dbReference type="EMBL" id="GLB41465.1"/>
    </source>
</evidence>
<evidence type="ECO:0008006" key="3">
    <source>
        <dbReference type="Google" id="ProtNLM"/>
    </source>
</evidence>
<organism evidence="1 2">
    <name type="scientific">Lyophyllum shimeji</name>
    <name type="common">Hon-shimeji</name>
    <name type="synonym">Tricholoma shimeji</name>
    <dbReference type="NCBI Taxonomy" id="47721"/>
    <lineage>
        <taxon>Eukaryota</taxon>
        <taxon>Fungi</taxon>
        <taxon>Dikarya</taxon>
        <taxon>Basidiomycota</taxon>
        <taxon>Agaricomycotina</taxon>
        <taxon>Agaricomycetes</taxon>
        <taxon>Agaricomycetidae</taxon>
        <taxon>Agaricales</taxon>
        <taxon>Tricholomatineae</taxon>
        <taxon>Lyophyllaceae</taxon>
        <taxon>Lyophyllum</taxon>
    </lineage>
</organism>
<dbReference type="SUPFAM" id="SSF52047">
    <property type="entry name" value="RNI-like"/>
    <property type="match status" value="1"/>
</dbReference>
<dbReference type="Proteomes" id="UP001063166">
    <property type="component" value="Unassembled WGS sequence"/>
</dbReference>
<reference evidence="1" key="1">
    <citation type="submission" date="2022-07" db="EMBL/GenBank/DDBJ databases">
        <title>The genome of Lyophyllum shimeji provides insight into the initial evolution of ectomycorrhizal fungal genome.</title>
        <authorList>
            <person name="Kobayashi Y."/>
            <person name="Shibata T."/>
            <person name="Hirakawa H."/>
            <person name="Shigenobu S."/>
            <person name="Nishiyama T."/>
            <person name="Yamada A."/>
            <person name="Hasebe M."/>
            <person name="Kawaguchi M."/>
        </authorList>
    </citation>
    <scope>NUCLEOTIDE SEQUENCE</scope>
    <source>
        <strain evidence="1">AT787</strain>
    </source>
</reference>
<keyword evidence="2" id="KW-1185">Reference proteome</keyword>
<dbReference type="AlphaFoldDB" id="A0A9P3PSZ4"/>
<sequence length="389" mass="43095">MASAVPHLPQEIINLIIQELSDDTTLKACSAVSSSFREPAQAILFYSITISFPSRDNKRNGELLAILTAHPGIGSYVRWLGLYLEDSFTAGFFASLLRRFTNVGGLRLISVYPLQKDWAILSGPFKAALLQLLCLPSLTRLDLDYPDFPFPYLRFCSRLKHLVIRRRLYDNRLKLEDTPEPALVPLLSAAGWPNTDGAQQGLLDSLDARSCYALRQVLAAVQHPSAMLSLACLRTLLVEILGETDIIEVQNCLALSAPSLRKLALHVSLNRSASPYPMLSLQPLAALQSLHVTFCLDMAKAARASTWVCGLLETIPMPNVLSTIVITAPVLFNVDIVDWGRIDYLSSRECHRTTLRQERSCKSCGPPFFWTHIYSNAATTTTSSNSQMT</sequence>
<name>A0A9P3PSZ4_LYOSH</name>
<dbReference type="OrthoDB" id="3071370at2759"/>